<evidence type="ECO:0000313" key="11">
    <source>
        <dbReference type="Proteomes" id="UP000298568"/>
    </source>
</evidence>
<feature type="domain" description="Cytochrome c-552/DMSO reductase-like haem-binding" evidence="9">
    <location>
        <begin position="55"/>
        <end position="402"/>
    </location>
</feature>
<keyword evidence="3" id="KW-0479">Metal-binding</keyword>
<gene>
    <name evidence="10" type="primary">cbsA</name>
    <name evidence="10" type="ORF">DFR88_04095</name>
</gene>
<evidence type="ECO:0000256" key="1">
    <source>
        <dbReference type="ARBA" id="ARBA00022448"/>
    </source>
</evidence>
<dbReference type="NCBIfam" id="TIGR03154">
    <property type="entry name" value="sulfolob_CbsA"/>
    <property type="match status" value="1"/>
</dbReference>
<reference evidence="10 11" key="1">
    <citation type="submission" date="2018-07" db="EMBL/GenBank/DDBJ databases">
        <title>Complete Genome Sequences of Extremely Thermoacidophilic, Metal-Mobilizing Type-Strain Members of the Archaeal Family Sulfolobaceae: Acidianus brierleyi DSM-1651T, Acidianus sulfidivorans DSM-18786T, Metallosphaera hakonensis DSM-7519T, and Metallosphaera prunae DSM-10039T.</title>
        <authorList>
            <person name="Counts J.A."/>
            <person name="Kelly R.M."/>
        </authorList>
    </citation>
    <scope>NUCLEOTIDE SEQUENCE [LARGE SCALE GENOMIC DNA]</scope>
    <source>
        <strain evidence="10 11">Ron 12/II</strain>
    </source>
</reference>
<protein>
    <recommendedName>
        <fullName evidence="6">Cytochrome b558/566 subunit A</fullName>
    </recommendedName>
</protein>
<keyword evidence="4" id="KW-0249">Electron transport</keyword>
<dbReference type="Pfam" id="PF09459">
    <property type="entry name" value="EB_dh"/>
    <property type="match status" value="1"/>
</dbReference>
<dbReference type="GO" id="GO:0046872">
    <property type="term" value="F:metal ion binding"/>
    <property type="evidence" value="ECO:0007669"/>
    <property type="project" value="UniProtKB-KW"/>
</dbReference>
<evidence type="ECO:0000259" key="9">
    <source>
        <dbReference type="SMART" id="SM00887"/>
    </source>
</evidence>
<dbReference type="InterPro" id="IPR019020">
    <property type="entry name" value="Cyt-c552/DMSO_Rdtase_haem-bd"/>
</dbReference>
<evidence type="ECO:0000256" key="4">
    <source>
        <dbReference type="ARBA" id="ARBA00022982"/>
    </source>
</evidence>
<dbReference type="GO" id="GO:0005886">
    <property type="term" value="C:plasma membrane"/>
    <property type="evidence" value="ECO:0007669"/>
    <property type="project" value="InterPro"/>
</dbReference>
<dbReference type="GO" id="GO:0020037">
    <property type="term" value="F:heme binding"/>
    <property type="evidence" value="ECO:0007669"/>
    <property type="project" value="InterPro"/>
</dbReference>
<accession>A0A4D8S8W8</accession>
<dbReference type="RefSeq" id="WP_193453419.1">
    <property type="nucleotide sequence ID" value="NZ_CP031156.1"/>
</dbReference>
<feature type="transmembrane region" description="Helical" evidence="8">
    <location>
        <begin position="448"/>
        <end position="471"/>
    </location>
</feature>
<evidence type="ECO:0000256" key="8">
    <source>
        <dbReference type="SAM" id="Phobius"/>
    </source>
</evidence>
<keyword evidence="8" id="KW-0472">Membrane</keyword>
<dbReference type="InterPro" id="IPR017572">
    <property type="entry name" value="Cyt_b558/566_suA"/>
</dbReference>
<keyword evidence="5" id="KW-0408">Iron</keyword>
<proteinExistence type="predicted"/>
<evidence type="ECO:0000256" key="3">
    <source>
        <dbReference type="ARBA" id="ARBA00022723"/>
    </source>
</evidence>
<sequence length="473" mass="51296">MRRLDNRKILLILGVGLLVASLIMGFVSVPMAQTTPQIVAYKISGSANLSAPGTESFWSKIPWDNISLTANIPQAPTSGLTHYVLVKTAWNGTDLMVLMSWPAPDPAFGAWSAAAAAKYPAASGPGVEQLQELTPGTTYYVNTSYSNYVTFINGTQENGRLILNYSGITLPMLNGTQIWVLPNGVIITPDSLPKQYLLYNHGMFYGYYVNATQYYPDRAAIMWYMGSVIPPTTDCMNIGGDYIGETLSGYTFTTAGGSLQQQGGAANIWMWVSGATWNNKTYDPAFAANLWNNESLTGLPYTDPGNQGFAVPLYTNNTNMYEVDTAGIWYAPVASSGLNGSLFFVKTGATYSNGFWTVEYVRPLQVPQAYAQWMPNFTVGNTYYVAFAVWQGKLGETLFDKSITSGFLQFTLSNSAPTTTTTTTTTTSNTTTTTNTTSTTTVPNENGVALDATIIGAVVAIIVLVSLYVVFRR</sequence>
<keyword evidence="8" id="KW-1133">Transmembrane helix</keyword>
<evidence type="ECO:0000256" key="6">
    <source>
        <dbReference type="NCBIfam" id="TIGR03154"/>
    </source>
</evidence>
<feature type="region of interest" description="Disordered" evidence="7">
    <location>
        <begin position="418"/>
        <end position="440"/>
    </location>
</feature>
<name>A0A4D8S8W8_METPR</name>
<keyword evidence="8" id="KW-0812">Transmembrane</keyword>
<dbReference type="Proteomes" id="UP000298568">
    <property type="component" value="Chromosome"/>
</dbReference>
<keyword evidence="2" id="KW-0349">Heme</keyword>
<dbReference type="SMART" id="SM00887">
    <property type="entry name" value="EB_dh"/>
    <property type="match status" value="1"/>
</dbReference>
<dbReference type="KEGG" id="mpru:DFR88_04095"/>
<dbReference type="GO" id="GO:0022900">
    <property type="term" value="P:electron transport chain"/>
    <property type="evidence" value="ECO:0007669"/>
    <property type="project" value="InterPro"/>
</dbReference>
<keyword evidence="1" id="KW-0813">Transport</keyword>
<evidence type="ECO:0000313" key="10">
    <source>
        <dbReference type="EMBL" id="QCO31205.1"/>
    </source>
</evidence>
<keyword evidence="11" id="KW-1185">Reference proteome</keyword>
<dbReference type="Gene3D" id="2.60.40.1190">
    <property type="match status" value="1"/>
</dbReference>
<evidence type="ECO:0000256" key="7">
    <source>
        <dbReference type="SAM" id="MobiDB-lite"/>
    </source>
</evidence>
<dbReference type="EMBL" id="CP031156">
    <property type="protein sequence ID" value="QCO31205.1"/>
    <property type="molecule type" value="Genomic_DNA"/>
</dbReference>
<dbReference type="GeneID" id="59456050"/>
<organism evidence="10 11">
    <name type="scientific">Metallosphaera prunae</name>
    <dbReference type="NCBI Taxonomy" id="47304"/>
    <lineage>
        <taxon>Archaea</taxon>
        <taxon>Thermoproteota</taxon>
        <taxon>Thermoprotei</taxon>
        <taxon>Sulfolobales</taxon>
        <taxon>Sulfolobaceae</taxon>
        <taxon>Metallosphaera</taxon>
    </lineage>
</organism>
<dbReference type="AlphaFoldDB" id="A0A4D8S8W8"/>
<evidence type="ECO:0000256" key="5">
    <source>
        <dbReference type="ARBA" id="ARBA00023004"/>
    </source>
</evidence>
<evidence type="ECO:0000256" key="2">
    <source>
        <dbReference type="ARBA" id="ARBA00022617"/>
    </source>
</evidence>